<proteinExistence type="predicted"/>
<dbReference type="EMBL" id="JNHI01000002">
    <property type="protein sequence ID" value="KDS33141.1"/>
    <property type="molecule type" value="Genomic_DNA"/>
</dbReference>
<evidence type="ECO:0000313" key="2">
    <source>
        <dbReference type="Proteomes" id="UP000028134"/>
    </source>
</evidence>
<dbReference type="Proteomes" id="UP000028134">
    <property type="component" value="Unassembled WGS sequence"/>
</dbReference>
<protein>
    <submittedName>
        <fullName evidence="1">Uncharacterized protein</fullName>
    </submittedName>
</protein>
<dbReference type="PATRIC" id="fig|1339350.3.peg.285"/>
<organism evidence="1 2">
    <name type="scientific">Phocaeicola vulgatus str. 3775 SL</name>
    <name type="common">B</name>
    <name type="synonym">iv</name>
    <dbReference type="NCBI Taxonomy" id="1339350"/>
    <lineage>
        <taxon>Bacteria</taxon>
        <taxon>Pseudomonadati</taxon>
        <taxon>Bacteroidota</taxon>
        <taxon>Bacteroidia</taxon>
        <taxon>Bacteroidales</taxon>
        <taxon>Bacteroidaceae</taxon>
        <taxon>Phocaeicola</taxon>
    </lineage>
</organism>
<sequence>MFSYKSTKLKSAECKINQSLRDVDNGAGSKGLFSVNVD</sequence>
<evidence type="ECO:0000313" key="1">
    <source>
        <dbReference type="EMBL" id="KDS33141.1"/>
    </source>
</evidence>
<reference evidence="1 2" key="1">
    <citation type="submission" date="2014-04" db="EMBL/GenBank/DDBJ databases">
        <authorList>
            <person name="Sears C."/>
            <person name="Carroll K."/>
            <person name="Sack B.R."/>
            <person name="Qadri F."/>
            <person name="Myers L.L."/>
            <person name="Chung G.-T."/>
            <person name="Escheverria P."/>
            <person name="Fraser C.M."/>
            <person name="Sadzewicz L."/>
            <person name="Shefchek K.A."/>
            <person name="Tallon L."/>
            <person name="Das S.P."/>
            <person name="Daugherty S."/>
            <person name="Mongodin E.F."/>
        </authorList>
    </citation>
    <scope>NUCLEOTIDE SEQUENCE [LARGE SCALE GENOMIC DNA]</scope>
    <source>
        <strain evidence="2">3775 SL(B) 10 (iv)</strain>
    </source>
</reference>
<comment type="caution">
    <text evidence="1">The sequence shown here is derived from an EMBL/GenBank/DDBJ whole genome shotgun (WGS) entry which is preliminary data.</text>
</comment>
<gene>
    <name evidence="1" type="ORF">M097_0300</name>
</gene>
<accession>A0A078REH9</accession>
<dbReference type="AlphaFoldDB" id="A0A078REH9"/>
<name>A0A078REH9_PHOVU</name>